<organism evidence="3 4">
    <name type="scientific">Candidatus Nitrosymbiomonas proteolyticus</name>
    <dbReference type="NCBI Taxonomy" id="2608984"/>
    <lineage>
        <taxon>Bacteria</taxon>
        <taxon>Bacillati</taxon>
        <taxon>Armatimonadota</taxon>
        <taxon>Armatimonadota incertae sedis</taxon>
        <taxon>Candidatus Nitrosymbiomonas</taxon>
    </lineage>
</organism>
<dbReference type="AlphaFoldDB" id="A0A809R7I6"/>
<feature type="signal peptide" evidence="1">
    <location>
        <begin position="1"/>
        <end position="20"/>
    </location>
</feature>
<dbReference type="KEGG" id="npy:NPRO_10340"/>
<accession>A0A809R7I6</accession>
<evidence type="ECO:0000313" key="3">
    <source>
        <dbReference type="EMBL" id="BBO23439.1"/>
    </source>
</evidence>
<dbReference type="NCBIfam" id="TIGR03382">
    <property type="entry name" value="GC_trans_RRR"/>
    <property type="match status" value="1"/>
</dbReference>
<proteinExistence type="predicted"/>
<protein>
    <recommendedName>
        <fullName evidence="2">Ice-binding protein C-terminal domain-containing protein</fullName>
    </recommendedName>
</protein>
<evidence type="ECO:0000259" key="2">
    <source>
        <dbReference type="Pfam" id="PF07589"/>
    </source>
</evidence>
<dbReference type="Pfam" id="PF07589">
    <property type="entry name" value="PEP-CTERM"/>
    <property type="match status" value="1"/>
</dbReference>
<dbReference type="Proteomes" id="UP000662873">
    <property type="component" value="Chromosome"/>
</dbReference>
<feature type="domain" description="Ice-binding protein C-terminal" evidence="2">
    <location>
        <begin position="189"/>
        <end position="211"/>
    </location>
</feature>
<dbReference type="InterPro" id="IPR013424">
    <property type="entry name" value="Ice-binding_C"/>
</dbReference>
<keyword evidence="1" id="KW-0732">Signal</keyword>
<evidence type="ECO:0000313" key="4">
    <source>
        <dbReference type="Proteomes" id="UP000662873"/>
    </source>
</evidence>
<dbReference type="NCBIfam" id="TIGR02595">
    <property type="entry name" value="PEP_CTERM"/>
    <property type="match status" value="1"/>
</dbReference>
<feature type="chain" id="PRO_5035227286" description="Ice-binding protein C-terminal domain-containing protein" evidence="1">
    <location>
        <begin position="21"/>
        <end position="212"/>
    </location>
</feature>
<dbReference type="EMBL" id="AP021858">
    <property type="protein sequence ID" value="BBO23439.1"/>
    <property type="molecule type" value="Genomic_DNA"/>
</dbReference>
<sequence length="212" mass="21614">MKRLSIIVLAGIAASVSAQVGTTGVFAGALGESFEGFDTYGEGGFHYEPEPISIMGGAATLETDQNVLAIWENSWDTFGLGTAGDAIAADGVQGAGVDASDDSMTFTFSGGGVTAFGGYWGGATSFGDPLPLDVTVTLADSSVHTFVFSYESSNGGNLIWQGWSTSGAGITVVEVAGAYVVADDLRANPVPEPASMSVLGLGAAALVRRRRR</sequence>
<gene>
    <name evidence="3" type="ORF">NPRO_10340</name>
</gene>
<reference evidence="3" key="1">
    <citation type="journal article" name="DNA Res.">
        <title>The physiological potential of anammox bacteria as revealed by their core genome structure.</title>
        <authorList>
            <person name="Okubo T."/>
            <person name="Toyoda A."/>
            <person name="Fukuhara K."/>
            <person name="Uchiyama I."/>
            <person name="Harigaya Y."/>
            <person name="Kuroiwa M."/>
            <person name="Suzuki T."/>
            <person name="Murakami Y."/>
            <person name="Suwa Y."/>
            <person name="Takami H."/>
        </authorList>
    </citation>
    <scope>NUCLEOTIDE SEQUENCE</scope>
    <source>
        <strain evidence="3">317325-2</strain>
    </source>
</reference>
<name>A0A809R7I6_9BACT</name>
<evidence type="ECO:0000256" key="1">
    <source>
        <dbReference type="SAM" id="SignalP"/>
    </source>
</evidence>
<dbReference type="InterPro" id="IPR017756">
    <property type="entry name" value="TM_Gly-Cys-Arg_CS"/>
</dbReference>